<feature type="domain" description="ATPase AAA-type core" evidence="1">
    <location>
        <begin position="46"/>
        <end position="393"/>
    </location>
</feature>
<keyword evidence="3" id="KW-1185">Reference proteome</keyword>
<protein>
    <submittedName>
        <fullName evidence="2">AAA family ATPase</fullName>
    </submittedName>
</protein>
<comment type="caution">
    <text evidence="2">The sequence shown here is derived from an EMBL/GenBank/DDBJ whole genome shotgun (WGS) entry which is preliminary data.</text>
</comment>
<dbReference type="InterPro" id="IPR027417">
    <property type="entry name" value="P-loop_NTPase"/>
</dbReference>
<evidence type="ECO:0000259" key="1">
    <source>
        <dbReference type="Pfam" id="PF13304"/>
    </source>
</evidence>
<organism evidence="2 3">
    <name type="scientific">Fibrella aquatilis</name>
    <dbReference type="NCBI Taxonomy" id="2817059"/>
    <lineage>
        <taxon>Bacteria</taxon>
        <taxon>Pseudomonadati</taxon>
        <taxon>Bacteroidota</taxon>
        <taxon>Cytophagia</taxon>
        <taxon>Cytophagales</taxon>
        <taxon>Spirosomataceae</taxon>
        <taxon>Fibrella</taxon>
    </lineage>
</organism>
<gene>
    <name evidence="2" type="ORF">J2I48_16915</name>
</gene>
<proteinExistence type="predicted"/>
<dbReference type="Gene3D" id="3.40.50.300">
    <property type="entry name" value="P-loop containing nucleotide triphosphate hydrolases"/>
    <property type="match status" value="1"/>
</dbReference>
<dbReference type="InterPro" id="IPR003959">
    <property type="entry name" value="ATPase_AAA_core"/>
</dbReference>
<dbReference type="GO" id="GO:0016887">
    <property type="term" value="F:ATP hydrolysis activity"/>
    <property type="evidence" value="ECO:0007669"/>
    <property type="project" value="InterPro"/>
</dbReference>
<reference evidence="2 3" key="1">
    <citation type="submission" date="2021-03" db="EMBL/GenBank/DDBJ databases">
        <title>Fibrella sp. HMF5036 genome sequencing and assembly.</title>
        <authorList>
            <person name="Kang H."/>
            <person name="Kim H."/>
            <person name="Bae S."/>
            <person name="Joh K."/>
        </authorList>
    </citation>
    <scope>NUCLEOTIDE SEQUENCE [LARGE SCALE GENOMIC DNA]</scope>
    <source>
        <strain evidence="2 3">HMF5036</strain>
    </source>
</reference>
<dbReference type="PANTHER" id="PTHR40396:SF1">
    <property type="entry name" value="ATPASE AAA-TYPE CORE DOMAIN-CONTAINING PROTEIN"/>
    <property type="match status" value="1"/>
</dbReference>
<dbReference type="PANTHER" id="PTHR40396">
    <property type="entry name" value="ATPASE-LIKE PROTEIN"/>
    <property type="match status" value="1"/>
</dbReference>
<dbReference type="AlphaFoldDB" id="A0A939JZ19"/>
<accession>A0A939JZ19</accession>
<dbReference type="RefSeq" id="WP_207336660.1">
    <property type="nucleotide sequence ID" value="NZ_JAFMYU010000014.1"/>
</dbReference>
<evidence type="ECO:0000313" key="2">
    <source>
        <dbReference type="EMBL" id="MBO0932694.1"/>
    </source>
</evidence>
<dbReference type="EMBL" id="JAFMYU010000014">
    <property type="protein sequence ID" value="MBO0932694.1"/>
    <property type="molecule type" value="Genomic_DNA"/>
</dbReference>
<sequence>MLIRVSITNFKSFNEETEFNMLAASDQRRHKEHVYSQHGVDLLKMAAIYGANGAGKSNLVKAVSLIRDVVVRGGREMLSEVVSFKLGTDNKDIPTTIEIEFIKNNQTYIYGLSIDENLIIEEWLYKSGLGIKNDELLFTRKKIEDRLVIDFPDEYLSTDEEKFRAKFFQEELLKDNMILLKELSSLKAGFEEIKKAYSWFKENLVLLSPRTRLATDALAAKLDSSASYVRFSNELLSSFSTGIHNIRITNEDVDDTFKGEERQRLIDVVKPRFDEGESFVAFFNHQEWTRGNEVVIIPEGDKLIIRNHVSEHRNLKGDIVDFSLDEESDGTNRLLDFIPAFYAAIHAQNVILIDEIDQSIHPTLLKKLVRKFADDPTTKGQLIFTTHESNLLDQDIFRRDEIWFAEKHEGATKLYPLSDFDIRFDLDIRKGYLNGRFGAIPFLGNLADLNWDQYAEA</sequence>
<dbReference type="Pfam" id="PF13304">
    <property type="entry name" value="AAA_21"/>
    <property type="match status" value="1"/>
</dbReference>
<dbReference type="Proteomes" id="UP000664795">
    <property type="component" value="Unassembled WGS sequence"/>
</dbReference>
<evidence type="ECO:0000313" key="3">
    <source>
        <dbReference type="Proteomes" id="UP000664795"/>
    </source>
</evidence>
<dbReference type="GO" id="GO:0005524">
    <property type="term" value="F:ATP binding"/>
    <property type="evidence" value="ECO:0007669"/>
    <property type="project" value="InterPro"/>
</dbReference>
<dbReference type="SUPFAM" id="SSF52540">
    <property type="entry name" value="P-loop containing nucleoside triphosphate hydrolases"/>
    <property type="match status" value="1"/>
</dbReference>
<name>A0A939JZ19_9BACT</name>